<organism evidence="1 2">
    <name type="scientific">Stephania cephalantha</name>
    <dbReference type="NCBI Taxonomy" id="152367"/>
    <lineage>
        <taxon>Eukaryota</taxon>
        <taxon>Viridiplantae</taxon>
        <taxon>Streptophyta</taxon>
        <taxon>Embryophyta</taxon>
        <taxon>Tracheophyta</taxon>
        <taxon>Spermatophyta</taxon>
        <taxon>Magnoliopsida</taxon>
        <taxon>Ranunculales</taxon>
        <taxon>Menispermaceae</taxon>
        <taxon>Menispermoideae</taxon>
        <taxon>Cissampelideae</taxon>
        <taxon>Stephania</taxon>
    </lineage>
</organism>
<evidence type="ECO:0000313" key="1">
    <source>
        <dbReference type="EMBL" id="KAK9094177.1"/>
    </source>
</evidence>
<proteinExistence type="predicted"/>
<sequence>MAVKVCARLLMHIRTPFLSFHLVLAWLEDTYTLSIVSQRRYIYFFFGMEEMLLFCIHFIL</sequence>
<dbReference type="AlphaFoldDB" id="A0AAP0ELX3"/>
<keyword evidence="2" id="KW-1185">Reference proteome</keyword>
<reference evidence="1 2" key="1">
    <citation type="submission" date="2024-01" db="EMBL/GenBank/DDBJ databases">
        <title>Genome assemblies of Stephania.</title>
        <authorList>
            <person name="Yang L."/>
        </authorList>
    </citation>
    <scope>NUCLEOTIDE SEQUENCE [LARGE SCALE GENOMIC DNA]</scope>
    <source>
        <strain evidence="1">JXDWG</strain>
        <tissue evidence="1">Leaf</tissue>
    </source>
</reference>
<dbReference type="EMBL" id="JBBNAG010000011">
    <property type="protein sequence ID" value="KAK9094177.1"/>
    <property type="molecule type" value="Genomic_DNA"/>
</dbReference>
<comment type="caution">
    <text evidence="1">The sequence shown here is derived from an EMBL/GenBank/DDBJ whole genome shotgun (WGS) entry which is preliminary data.</text>
</comment>
<dbReference type="Proteomes" id="UP001419268">
    <property type="component" value="Unassembled WGS sequence"/>
</dbReference>
<accession>A0AAP0ELX3</accession>
<name>A0AAP0ELX3_9MAGN</name>
<protein>
    <submittedName>
        <fullName evidence="1">Uncharacterized protein</fullName>
    </submittedName>
</protein>
<gene>
    <name evidence="1" type="ORF">Scep_025646</name>
</gene>
<evidence type="ECO:0000313" key="2">
    <source>
        <dbReference type="Proteomes" id="UP001419268"/>
    </source>
</evidence>